<evidence type="ECO:0000259" key="15">
    <source>
        <dbReference type="PROSITE" id="PS50021"/>
    </source>
</evidence>
<dbReference type="Gene3D" id="2.30.29.30">
    <property type="entry name" value="Pleckstrin-homology domain (PH domain)/Phosphotyrosine-binding domain (PTB)"/>
    <property type="match status" value="1"/>
</dbReference>
<dbReference type="FunFam" id="1.20.58.60:FF:000059">
    <property type="entry name" value="Spectrin beta chain"/>
    <property type="match status" value="1"/>
</dbReference>
<dbReference type="SMART" id="SM00233">
    <property type="entry name" value="PH"/>
    <property type="match status" value="1"/>
</dbReference>
<gene>
    <name evidence="16" type="primary">sptbn2</name>
</gene>
<name>A0A8C9ZB51_SANLU</name>
<evidence type="ECO:0000256" key="10">
    <source>
        <dbReference type="ARBA" id="ARBA00054264"/>
    </source>
</evidence>
<keyword evidence="12" id="KW-0175">Coiled coil</keyword>
<dbReference type="FunFam" id="1.20.58.60:FF:000028">
    <property type="entry name" value="Spectrin beta chain"/>
    <property type="match status" value="1"/>
</dbReference>
<dbReference type="Pfam" id="PF00307">
    <property type="entry name" value="CH"/>
    <property type="match status" value="2"/>
</dbReference>
<evidence type="ECO:0000256" key="9">
    <source>
        <dbReference type="ARBA" id="ARBA00023212"/>
    </source>
</evidence>
<feature type="region of interest" description="Disordered" evidence="13">
    <location>
        <begin position="2301"/>
        <end position="2341"/>
    </location>
</feature>
<dbReference type="GO" id="GO:0003779">
    <property type="term" value="F:actin binding"/>
    <property type="evidence" value="ECO:0007669"/>
    <property type="project" value="UniProtKB-KW"/>
</dbReference>
<sequence length="2341" mass="268548">MSTISPTDFDSLEIQQQYNDINNRWDLAAETDWDNENSSARLFERSRIKALADEREAVQKKTFTKWVNSHLGRVTCRIGDLYTDLRDGRMLIRLLEVLSGEQLPKPTKGRMRIHCLENVDKALQFLKEQKVHLENMGSHDIVDGNHRLTLGLIWTIILRFQIQDISVETADNKEKKSAKDALLLWCQMKTAGYPNVNIHNFTTSWRDGLAFSAIVHKHRPDVIEFDNLKRSNAHYNLQNAFNVAEKELGLTKLLDPEDVNVDQPDEKSIITYVATYYHYFSKMKALAVEGKRIGKVLDYAIEADELIEKYETLASELLQWIEQTIGTLNDRQLANSLNAVQNQLQAFNSYRTVEKPPKFTEKGNLEVLLFTIQSKMRANNQKVYMPREGKLISDINKAWERLEKAEHERELALRNELIRQEKLEMLAARFDRKAAMRETWLSENQRLVSQDNFGTDLGAVEAATRKHEAIETDIGAYWERVAAVEAVAKELEAERYHDVRRVIARRDNVLRLWEYLKELLAARRERLNAHRDLQRLFEEMRYIMDWMAEMKSRLQSQDSGKHLHDVLDLLQKHTLVEADISAQAERIKAVQGAAQRFTSYEQAYKPCEPGLVSEKVDLLGQAYEELGQLAGKRRLRLEDSHRLWQFLWDVGEEAAWIREQEQILASGDCGRDLTSALHLLSKHEAFRDEMAARYGPLSNSIAAGEALVQEGHFGAPEVTERIEDIRAQWTHLEETTKLREQSLKEAVALHQFQTDANDMEAWIMETLRQVSSQEVGHDEFSTQTLARKQREIEEEIQSHRPGIDSLHEQVQALPQAYIHFPEVDGRLPAIEQRFEELESLSAARRQALEGALALYRMFSEAGACQLWVEEKEQWLHGMEIPTKLEDLEVVQQRFETLEPEMNNLGIRVTDVNQVAEQLLSSDNCNKAQIHQTRDQLHNRWKEFEQLAGQKKVALESALNIQNYHLECNEIQTWMKEKTKVIESTQSLGNDLAGVMALQRKLTGMERDLEAIQGKLDDLRNEAEKLATEHPDQAGEIQGHLAGIQEVWEELNATMKRREESLGEASKLQGFLRDLDDFQSWLSRTQTAVASEDIPTSLPEAESLLAQHESIKNEVDNYKEDYEKMRAVGEEVTQGQTDAQHMFLAQRLQALDTGWHELRRMWENRHSLLAQAFDYQTFLRDAKQAEAFLNSQEYVLSHTEMPTSLQGAEEAIKKHEDFLTTTEASEEKITGVVEAGRRLINDCNANSDKIQEKVDSIQERHVKNKEAANELLTKLKDNRELQHFLQDGQELTLWINEKMLTAQDMSYDEARNLHSKWQKHQAFMAELASNKDWLDKIDKEGQALVAEKPELKPVVQQTLEDLQRQWEELEGTTRTKAQCLFDANRAELFTQSCSALDVWLKNLEGQLYSDDFGKDLTSVNILLKKHQMLEHQMEVREKEVQSLQSQALALSQEDAGLGEVDGQQRRVTDNFSNLQDPLELRRQRLLASKEAHQFNRDLEDEILWVKERMPLADSTDHGKDLPTVQLLIKKNQTLQKEIQGHQPRIDDIHRRGKTQSQVDGERQSVLEERLVELQDLWDQLIAETDKRHARLIEANRAQQFYTDAAEAEAWMGEQELHMMSEEKAKDEQSALVMVKKHQTLEQALEDYAQTIHQLANSSRLMVTSEHPESERITLRQAQVDKLYAGLKDLAEERRGRLQERLRLTQLKREVDDLEQWIAEREVVAGSHELGQDYEHVTMLRDKFREFARDTSTIGQERVDGVNGLADDLIESGHPENASVAEWKDGLNEAWADLLELIDTRTQMLAASYELHRFHQDAMEVLGRVKEKREGLPSDLGRDLNTVQHLHRQHNTFENDIQALSGQVNQVQDDAARLQKAYAGEKADDINRSEHAVTSAWEGLIEAGQARRLLLLDTVEKFRFFNMVRDLMLWMDGVNLQIDAHDSPRDVSSAGLVIANHQDIKSEIETRADSFTACIEMGNTLINNNHYAADEIREKLAQLQEKREKINKKWQDKMDHLQIVLEVLQFGRDAYVAESWLAGQEPLVRAAELGSNVDEVESLIKRHEAFEKLAAAWEDRFVLLEKLTTLEEHEMQRRREEEERARRPPTPPPAEVAQSEAESHAHDSAARTSLDQTTLNQSVSVNGVHSDNDTSQGSETESVNGPGRDSGLASSRLDPSATLPSRGGAESEADTMEGMLCRKQEMESHSKKSASRSWQNVYCVLRKGSLGFYKDGKSASNGIPYHGEVPISLGEAVCEVANDYKKRKFVFKLRLGDGKEYLFQAKDEAEMSSWIRDSPVGPRALSRAMTMPPISPSSGDAGGVTMRNKDGKEKDREKRFSFFGKKK</sequence>
<dbReference type="PROSITE" id="PS50003">
    <property type="entry name" value="PH_DOMAIN"/>
    <property type="match status" value="1"/>
</dbReference>
<feature type="coiled-coil region" evidence="12">
    <location>
        <begin position="1239"/>
        <end position="1277"/>
    </location>
</feature>
<dbReference type="FunFam" id="1.10.418.10:FF:000003">
    <property type="entry name" value="Spectrin beta chain"/>
    <property type="match status" value="1"/>
</dbReference>
<dbReference type="PRINTS" id="PR00683">
    <property type="entry name" value="SPECTRINPH"/>
</dbReference>
<dbReference type="Pfam" id="PF00435">
    <property type="entry name" value="Spectrin"/>
    <property type="match status" value="17"/>
</dbReference>
<evidence type="ECO:0000256" key="11">
    <source>
        <dbReference type="PIRNR" id="PIRNR002297"/>
    </source>
</evidence>
<evidence type="ECO:0000313" key="17">
    <source>
        <dbReference type="Proteomes" id="UP000694568"/>
    </source>
</evidence>
<evidence type="ECO:0000256" key="8">
    <source>
        <dbReference type="ARBA" id="ARBA00023203"/>
    </source>
</evidence>
<dbReference type="GO" id="GO:0016192">
    <property type="term" value="P:vesicle-mediated transport"/>
    <property type="evidence" value="ECO:0007669"/>
    <property type="project" value="UniProtKB-ARBA"/>
</dbReference>
<dbReference type="InterPro" id="IPR002017">
    <property type="entry name" value="Spectrin_repeat"/>
</dbReference>
<proteinExistence type="inferred from homology"/>
<evidence type="ECO:0000256" key="5">
    <source>
        <dbReference type="ARBA" id="ARBA00022553"/>
    </source>
</evidence>
<feature type="domain" description="PH" evidence="14">
    <location>
        <begin position="2187"/>
        <end position="2297"/>
    </location>
</feature>
<keyword evidence="3 11" id="KW-0117">Actin capping</keyword>
<dbReference type="FunFam" id="1.20.58.60:FF:000019">
    <property type="entry name" value="Spectrin beta chain"/>
    <property type="match status" value="1"/>
</dbReference>
<keyword evidence="5" id="KW-0597">Phosphoprotein</keyword>
<comment type="subcellular location">
    <subcellularLocation>
        <location evidence="1">Cytoplasm</location>
        <location evidence="1">Cytoskeleton</location>
    </subcellularLocation>
</comment>
<feature type="domain" description="Calponin-homology (CH)" evidence="15">
    <location>
        <begin position="176"/>
        <end position="281"/>
    </location>
</feature>
<keyword evidence="8 11" id="KW-0009">Actin-binding</keyword>
<feature type="region of interest" description="Disordered" evidence="13">
    <location>
        <begin position="2087"/>
        <end position="2188"/>
    </location>
</feature>
<dbReference type="InterPro" id="IPR041681">
    <property type="entry name" value="PH_9"/>
</dbReference>
<feature type="coiled-coil region" evidence="12">
    <location>
        <begin position="994"/>
        <end position="1028"/>
    </location>
</feature>
<dbReference type="PROSITE" id="PS00020">
    <property type="entry name" value="ACTININ_2"/>
    <property type="match status" value="1"/>
</dbReference>
<dbReference type="GO" id="GO:0051693">
    <property type="term" value="P:actin filament capping"/>
    <property type="evidence" value="ECO:0007669"/>
    <property type="project" value="UniProtKB-UniRule"/>
</dbReference>
<dbReference type="Pfam" id="PF15410">
    <property type="entry name" value="PH_9"/>
    <property type="match status" value="1"/>
</dbReference>
<comment type="similarity">
    <text evidence="2 11">Belongs to the spectrin family.</text>
</comment>
<evidence type="ECO:0000256" key="6">
    <source>
        <dbReference type="ARBA" id="ARBA00022737"/>
    </source>
</evidence>
<dbReference type="PIRSF" id="PIRSF002297">
    <property type="entry name" value="Spectrin_beta_subunit"/>
    <property type="match status" value="1"/>
</dbReference>
<feature type="coiled-coil region" evidence="12">
    <location>
        <begin position="1848"/>
        <end position="1882"/>
    </location>
</feature>
<dbReference type="CDD" id="cd21317">
    <property type="entry name" value="CH_SPTBN2_rpt1"/>
    <property type="match status" value="1"/>
</dbReference>
<evidence type="ECO:0000313" key="16">
    <source>
        <dbReference type="Ensembl" id="ENSSLUP00000037374.1"/>
    </source>
</evidence>
<reference evidence="16" key="2">
    <citation type="submission" date="2025-09" db="UniProtKB">
        <authorList>
            <consortium name="Ensembl"/>
        </authorList>
    </citation>
    <scope>IDENTIFICATION</scope>
</reference>
<dbReference type="FunFam" id="1.20.58.60:FF:000011">
    <property type="entry name" value="Spectrin beta chain"/>
    <property type="match status" value="1"/>
</dbReference>
<dbReference type="InterPro" id="IPR001589">
    <property type="entry name" value="Actinin_actin-bd_CS"/>
</dbReference>
<dbReference type="SMART" id="SM00150">
    <property type="entry name" value="SPEC"/>
    <property type="match status" value="17"/>
</dbReference>
<feature type="compositionally biased region" description="Basic and acidic residues" evidence="13">
    <location>
        <begin position="2321"/>
        <end position="2334"/>
    </location>
</feature>
<dbReference type="Proteomes" id="UP000694568">
    <property type="component" value="Unplaced"/>
</dbReference>
<keyword evidence="6" id="KW-0677">Repeat</keyword>
<dbReference type="GO" id="GO:0005543">
    <property type="term" value="F:phospholipid binding"/>
    <property type="evidence" value="ECO:0007669"/>
    <property type="project" value="InterPro"/>
</dbReference>
<keyword evidence="7" id="KW-0007">Acetylation</keyword>
<comment type="function">
    <text evidence="10">Probably plays an important role in neuronal membrane skeleton.</text>
</comment>
<keyword evidence="17" id="KW-1185">Reference proteome</keyword>
<organism evidence="16 17">
    <name type="scientific">Sander lucioperca</name>
    <name type="common">Pike-perch</name>
    <name type="synonym">Perca lucioperca</name>
    <dbReference type="NCBI Taxonomy" id="283035"/>
    <lineage>
        <taxon>Eukaryota</taxon>
        <taxon>Metazoa</taxon>
        <taxon>Chordata</taxon>
        <taxon>Craniata</taxon>
        <taxon>Vertebrata</taxon>
        <taxon>Euteleostomi</taxon>
        <taxon>Actinopterygii</taxon>
        <taxon>Neopterygii</taxon>
        <taxon>Teleostei</taxon>
        <taxon>Neoteleostei</taxon>
        <taxon>Acanthomorphata</taxon>
        <taxon>Eupercaria</taxon>
        <taxon>Perciformes</taxon>
        <taxon>Percoidei</taxon>
        <taxon>Percidae</taxon>
        <taxon>Luciopercinae</taxon>
        <taxon>Sander</taxon>
    </lineage>
</organism>
<evidence type="ECO:0000256" key="7">
    <source>
        <dbReference type="ARBA" id="ARBA00022990"/>
    </source>
</evidence>
<dbReference type="GO" id="GO:0005200">
    <property type="term" value="F:structural constituent of cytoskeleton"/>
    <property type="evidence" value="ECO:0007669"/>
    <property type="project" value="UniProtKB-UniRule"/>
</dbReference>
<keyword evidence="9 11" id="KW-0206">Cytoskeleton</keyword>
<dbReference type="SMART" id="SM00033">
    <property type="entry name" value="CH"/>
    <property type="match status" value="2"/>
</dbReference>
<dbReference type="GO" id="GO:0008091">
    <property type="term" value="C:spectrin"/>
    <property type="evidence" value="ECO:0007669"/>
    <property type="project" value="InterPro"/>
</dbReference>
<dbReference type="InterPro" id="IPR001715">
    <property type="entry name" value="CH_dom"/>
</dbReference>
<dbReference type="FunFam" id="1.20.58.60:FF:000153">
    <property type="entry name" value="Spectrin beta chain"/>
    <property type="match status" value="1"/>
</dbReference>
<accession>A0A8C9ZB51</accession>
<dbReference type="Gene3D" id="1.10.418.10">
    <property type="entry name" value="Calponin-like domain"/>
    <property type="match status" value="2"/>
</dbReference>
<dbReference type="PANTHER" id="PTHR11915">
    <property type="entry name" value="SPECTRIN/FILAMIN RELATED CYTOSKELETAL PROTEIN"/>
    <property type="match status" value="1"/>
</dbReference>
<dbReference type="FunFam" id="1.20.58.60:FF:000018">
    <property type="entry name" value="Spectrin beta chain"/>
    <property type="match status" value="1"/>
</dbReference>
<dbReference type="CDD" id="cd21321">
    <property type="entry name" value="CH_SPTBN2_rpt2"/>
    <property type="match status" value="1"/>
</dbReference>
<dbReference type="InterPro" id="IPR001605">
    <property type="entry name" value="PH_dom-spectrin-type"/>
</dbReference>
<dbReference type="CDD" id="cd10571">
    <property type="entry name" value="PH_beta_spectrin"/>
    <property type="match status" value="1"/>
</dbReference>
<dbReference type="GO" id="GO:0016020">
    <property type="term" value="C:membrane"/>
    <property type="evidence" value="ECO:0007669"/>
    <property type="project" value="UniProtKB-ARBA"/>
</dbReference>
<dbReference type="FunFam" id="1.20.58.60:FF:000083">
    <property type="entry name" value="Spectrin beta chain"/>
    <property type="match status" value="1"/>
</dbReference>
<keyword evidence="4 11" id="KW-0963">Cytoplasm</keyword>
<dbReference type="FunFam" id="1.20.58.60:FF:000130">
    <property type="entry name" value="Spectrin beta chain"/>
    <property type="match status" value="1"/>
</dbReference>
<evidence type="ECO:0000259" key="14">
    <source>
        <dbReference type="PROSITE" id="PS50003"/>
    </source>
</evidence>
<evidence type="ECO:0000256" key="4">
    <source>
        <dbReference type="ARBA" id="ARBA00022490"/>
    </source>
</evidence>
<evidence type="ECO:0000256" key="3">
    <source>
        <dbReference type="ARBA" id="ARBA00022467"/>
    </source>
</evidence>
<dbReference type="FunFam" id="1.20.58.60:FF:000106">
    <property type="entry name" value="Spectrin beta chain"/>
    <property type="match status" value="1"/>
</dbReference>
<dbReference type="PROSITE" id="PS00019">
    <property type="entry name" value="ACTININ_1"/>
    <property type="match status" value="1"/>
</dbReference>
<dbReference type="InterPro" id="IPR001849">
    <property type="entry name" value="PH_domain"/>
</dbReference>
<feature type="coiled-coil region" evidence="12">
    <location>
        <begin position="1425"/>
        <end position="1452"/>
    </location>
</feature>
<dbReference type="SUPFAM" id="SSF46966">
    <property type="entry name" value="Spectrin repeat"/>
    <property type="match status" value="14"/>
</dbReference>
<dbReference type="InterPro" id="IPR018159">
    <property type="entry name" value="Spectrin/alpha-actinin"/>
</dbReference>
<dbReference type="GeneTree" id="ENSGT00940000158847"/>
<evidence type="ECO:0000256" key="1">
    <source>
        <dbReference type="ARBA" id="ARBA00004245"/>
    </source>
</evidence>
<dbReference type="FunFam" id="1.10.418.10:FF:000004">
    <property type="entry name" value="Spectrin beta chain"/>
    <property type="match status" value="1"/>
</dbReference>
<dbReference type="InterPro" id="IPR011993">
    <property type="entry name" value="PH-like_dom_sf"/>
</dbReference>
<dbReference type="SUPFAM" id="SSF50729">
    <property type="entry name" value="PH domain-like"/>
    <property type="match status" value="1"/>
</dbReference>
<dbReference type="CDD" id="cd00176">
    <property type="entry name" value="SPEC"/>
    <property type="match status" value="9"/>
</dbReference>
<dbReference type="Ensembl" id="ENSSLUT00000038527.1">
    <property type="protein sequence ID" value="ENSSLUP00000037374.1"/>
    <property type="gene ID" value="ENSSLUG00000010069.1"/>
</dbReference>
<dbReference type="SUPFAM" id="SSF47576">
    <property type="entry name" value="Calponin-homology domain, CH-domain"/>
    <property type="match status" value="1"/>
</dbReference>
<dbReference type="InterPro" id="IPR036872">
    <property type="entry name" value="CH_dom_sf"/>
</dbReference>
<reference evidence="16" key="1">
    <citation type="submission" date="2025-08" db="UniProtKB">
        <authorList>
            <consortium name="Ensembl"/>
        </authorList>
    </citation>
    <scope>IDENTIFICATION</scope>
</reference>
<protein>
    <recommendedName>
        <fullName evidence="11">Spectrin beta chain</fullName>
    </recommendedName>
</protein>
<dbReference type="PROSITE" id="PS50021">
    <property type="entry name" value="CH"/>
    <property type="match status" value="2"/>
</dbReference>
<feature type="coiled-coil region" evidence="12">
    <location>
        <begin position="1100"/>
        <end position="1127"/>
    </location>
</feature>
<dbReference type="InterPro" id="IPR016343">
    <property type="entry name" value="Spectrin_bsu"/>
</dbReference>
<evidence type="ECO:0000256" key="2">
    <source>
        <dbReference type="ARBA" id="ARBA00006826"/>
    </source>
</evidence>
<feature type="domain" description="Calponin-homology (CH)" evidence="15">
    <location>
        <begin position="57"/>
        <end position="161"/>
    </location>
</feature>
<dbReference type="FunFam" id="1.20.58.60:FF:000033">
    <property type="entry name" value="Spectrin beta chain"/>
    <property type="match status" value="1"/>
</dbReference>
<dbReference type="FunFam" id="2.30.29.30:FF:000024">
    <property type="entry name" value="Spectrin beta chain"/>
    <property type="match status" value="1"/>
</dbReference>
<evidence type="ECO:0000256" key="13">
    <source>
        <dbReference type="SAM" id="MobiDB-lite"/>
    </source>
</evidence>
<dbReference type="Gene3D" id="1.20.58.60">
    <property type="match status" value="13"/>
</dbReference>
<evidence type="ECO:0000256" key="12">
    <source>
        <dbReference type="SAM" id="Coils"/>
    </source>
</evidence>
<feature type="compositionally biased region" description="Polar residues" evidence="13">
    <location>
        <begin position="2125"/>
        <end position="2157"/>
    </location>
</feature>
<feature type="compositionally biased region" description="Basic and acidic residues" evidence="13">
    <location>
        <begin position="2087"/>
        <end position="2100"/>
    </location>
</feature>